<dbReference type="EMBL" id="HBUE01116719">
    <property type="protein sequence ID" value="CAG6490662.1"/>
    <property type="molecule type" value="Transcribed_RNA"/>
</dbReference>
<name>A0A8D8FZB8_CULPI</name>
<protein>
    <submittedName>
        <fullName evidence="1">(northern house mosquito) hypothetical protein</fullName>
    </submittedName>
</protein>
<dbReference type="AlphaFoldDB" id="A0A8D8FZB8"/>
<sequence length="185" mass="22002">MTLGNIGDGVDGRFRLLWHRFVRLDSIPCFDQRICRCNQSVLRRNQRIYWRNQRLHLHQRKRLHLLGRFQRRDDLRRALIERPTIRNRSHFMGLRHGHLRLHLRKLRASGVHRFVRDRADVQRRNPDHRLALRFVIIARIPSQAKPLVKRVVLENEPPKRSIKAAGRVAGEQSVNLFDIDSFAGV</sequence>
<accession>A0A8D8FZB8</accession>
<reference evidence="1" key="1">
    <citation type="submission" date="2021-05" db="EMBL/GenBank/DDBJ databases">
        <authorList>
            <person name="Alioto T."/>
            <person name="Alioto T."/>
            <person name="Gomez Garrido J."/>
        </authorList>
    </citation>
    <scope>NUCLEOTIDE SEQUENCE</scope>
</reference>
<organism evidence="1">
    <name type="scientific">Culex pipiens</name>
    <name type="common">House mosquito</name>
    <dbReference type="NCBI Taxonomy" id="7175"/>
    <lineage>
        <taxon>Eukaryota</taxon>
        <taxon>Metazoa</taxon>
        <taxon>Ecdysozoa</taxon>
        <taxon>Arthropoda</taxon>
        <taxon>Hexapoda</taxon>
        <taxon>Insecta</taxon>
        <taxon>Pterygota</taxon>
        <taxon>Neoptera</taxon>
        <taxon>Endopterygota</taxon>
        <taxon>Diptera</taxon>
        <taxon>Nematocera</taxon>
        <taxon>Culicoidea</taxon>
        <taxon>Culicidae</taxon>
        <taxon>Culicinae</taxon>
        <taxon>Culicini</taxon>
        <taxon>Culex</taxon>
        <taxon>Culex</taxon>
    </lineage>
</organism>
<dbReference type="EMBL" id="HBUE01116717">
    <property type="protein sequence ID" value="CAG6490659.1"/>
    <property type="molecule type" value="Transcribed_RNA"/>
</dbReference>
<evidence type="ECO:0000313" key="1">
    <source>
        <dbReference type="EMBL" id="CAG6490662.1"/>
    </source>
</evidence>
<proteinExistence type="predicted"/>
<dbReference type="EMBL" id="HBUE01116715">
    <property type="protein sequence ID" value="CAG6490655.1"/>
    <property type="molecule type" value="Transcribed_RNA"/>
</dbReference>